<proteinExistence type="inferred from homology"/>
<feature type="domain" description="Cytosol aminopeptidase" evidence="5">
    <location>
        <begin position="129"/>
        <end position="136"/>
    </location>
</feature>
<evidence type="ECO:0000256" key="1">
    <source>
        <dbReference type="ARBA" id="ARBA00009528"/>
    </source>
</evidence>
<dbReference type="InterPro" id="IPR011356">
    <property type="entry name" value="Leucine_aapep/pepB"/>
</dbReference>
<gene>
    <name evidence="6" type="ORF">UW22_C0049G0001</name>
</gene>
<evidence type="ECO:0000256" key="2">
    <source>
        <dbReference type="ARBA" id="ARBA00022438"/>
    </source>
</evidence>
<keyword evidence="2 6" id="KW-0031">Aminopeptidase</keyword>
<dbReference type="Pfam" id="PF00883">
    <property type="entry name" value="Peptidase_M17"/>
    <property type="match status" value="1"/>
</dbReference>
<evidence type="ECO:0000313" key="7">
    <source>
        <dbReference type="Proteomes" id="UP000034617"/>
    </source>
</evidence>
<dbReference type="GO" id="GO:0005737">
    <property type="term" value="C:cytoplasm"/>
    <property type="evidence" value="ECO:0007669"/>
    <property type="project" value="InterPro"/>
</dbReference>
<evidence type="ECO:0000313" key="6">
    <source>
        <dbReference type="EMBL" id="KKT35721.1"/>
    </source>
</evidence>
<dbReference type="AlphaFoldDB" id="A0A0G1GL83"/>
<dbReference type="Gene3D" id="3.40.630.10">
    <property type="entry name" value="Zn peptidases"/>
    <property type="match status" value="1"/>
</dbReference>
<evidence type="ECO:0000259" key="5">
    <source>
        <dbReference type="PROSITE" id="PS00631"/>
    </source>
</evidence>
<dbReference type="SUPFAM" id="SSF53187">
    <property type="entry name" value="Zn-dependent exopeptidases"/>
    <property type="match status" value="1"/>
</dbReference>
<dbReference type="EMBL" id="LCHM01000049">
    <property type="protein sequence ID" value="KKT35721.1"/>
    <property type="molecule type" value="Genomic_DNA"/>
</dbReference>
<reference evidence="6 7" key="1">
    <citation type="journal article" date="2015" name="Nature">
        <title>rRNA introns, odd ribosomes, and small enigmatic genomes across a large radiation of phyla.</title>
        <authorList>
            <person name="Brown C.T."/>
            <person name="Hug L.A."/>
            <person name="Thomas B.C."/>
            <person name="Sharon I."/>
            <person name="Castelle C.J."/>
            <person name="Singh A."/>
            <person name="Wilkins M.J."/>
            <person name="Williams K.H."/>
            <person name="Banfield J.F."/>
        </authorList>
    </citation>
    <scope>NUCLEOTIDE SEQUENCE [LARGE SCALE GENOMIC DNA]</scope>
</reference>
<comment type="caution">
    <text evidence="6">The sequence shown here is derived from an EMBL/GenBank/DDBJ whole genome shotgun (WGS) entry which is preliminary data.</text>
</comment>
<dbReference type="PROSITE" id="PS00631">
    <property type="entry name" value="CYTOSOL_AP"/>
    <property type="match status" value="1"/>
</dbReference>
<dbReference type="PATRIC" id="fig|1618447.3.peg.1010"/>
<dbReference type="GO" id="GO:0006508">
    <property type="term" value="P:proteolysis"/>
    <property type="evidence" value="ECO:0007669"/>
    <property type="project" value="UniProtKB-KW"/>
</dbReference>
<keyword evidence="4" id="KW-0378">Hydrolase</keyword>
<feature type="non-terminal residue" evidence="6">
    <location>
        <position position="1"/>
    </location>
</feature>
<sequence>GMGGILGIARGSDEEPKLIKLTFRCHPDPPDGGEGSHPRQKKTIVLVGKGVTFDSGGLSLKSQEGMETMKIDMAGAAAILGIFSVISELEPNATVIGLIPAVENMPSGKAIKPGDVVRAYNGKTIEVISTDAEGRVILADALAWAGETMKPDIMIDLATLTGACMIALGEDIAGLFATDGKLGESLKQSAVQSGEAVWELPMPESYNDLLKSDVADIRNVTRKRYGGAITAALFLKAFVPDGIPWAHIDIAGPAIAEKNALLTPVGGTGFGVRLIVDFLLKEDKEEGNSYNLRDNS</sequence>
<keyword evidence="3" id="KW-0645">Protease</keyword>
<comment type="similarity">
    <text evidence="1">Belongs to the peptidase M17 family.</text>
</comment>
<name>A0A0G1GL83_9BACT</name>
<dbReference type="PANTHER" id="PTHR11963:SF23">
    <property type="entry name" value="CYTOSOL AMINOPEPTIDASE"/>
    <property type="match status" value="1"/>
</dbReference>
<evidence type="ECO:0000256" key="4">
    <source>
        <dbReference type="ARBA" id="ARBA00022801"/>
    </source>
</evidence>
<dbReference type="CDD" id="cd00433">
    <property type="entry name" value="Peptidase_M17"/>
    <property type="match status" value="1"/>
</dbReference>
<protein>
    <submittedName>
        <fullName evidence="6">Putative cytosol aminopeptidase</fullName>
    </submittedName>
</protein>
<dbReference type="PRINTS" id="PR00481">
    <property type="entry name" value="LAMNOPPTDASE"/>
</dbReference>
<dbReference type="GO" id="GO:0070006">
    <property type="term" value="F:metalloaminopeptidase activity"/>
    <property type="evidence" value="ECO:0007669"/>
    <property type="project" value="InterPro"/>
</dbReference>
<dbReference type="GO" id="GO:0030145">
    <property type="term" value="F:manganese ion binding"/>
    <property type="evidence" value="ECO:0007669"/>
    <property type="project" value="InterPro"/>
</dbReference>
<dbReference type="InterPro" id="IPR000819">
    <property type="entry name" value="Peptidase_M17_C"/>
</dbReference>
<dbReference type="Proteomes" id="UP000034617">
    <property type="component" value="Unassembled WGS sequence"/>
</dbReference>
<dbReference type="PANTHER" id="PTHR11963">
    <property type="entry name" value="LEUCINE AMINOPEPTIDASE-RELATED"/>
    <property type="match status" value="1"/>
</dbReference>
<evidence type="ECO:0000256" key="3">
    <source>
        <dbReference type="ARBA" id="ARBA00022670"/>
    </source>
</evidence>
<organism evidence="6 7">
    <name type="scientific">Candidatus Gottesmanbacteria bacterium GW2011_GWB1_44_11c</name>
    <dbReference type="NCBI Taxonomy" id="1618447"/>
    <lineage>
        <taxon>Bacteria</taxon>
        <taxon>Candidatus Gottesmaniibacteriota</taxon>
    </lineage>
</organism>
<accession>A0A0G1GL83</accession>